<protein>
    <submittedName>
        <fullName evidence="1">Recovery protein 3</fullName>
    </submittedName>
</protein>
<dbReference type="Proteomes" id="UP000325081">
    <property type="component" value="Unassembled WGS sequence"/>
</dbReference>
<reference evidence="2" key="1">
    <citation type="journal article" date="2019" name="Curr. Biol.">
        <title>Genome Sequence of Striga asiatica Provides Insight into the Evolution of Plant Parasitism.</title>
        <authorList>
            <person name="Yoshida S."/>
            <person name="Kim S."/>
            <person name="Wafula E.K."/>
            <person name="Tanskanen J."/>
            <person name="Kim Y.M."/>
            <person name="Honaas L."/>
            <person name="Yang Z."/>
            <person name="Spallek T."/>
            <person name="Conn C.E."/>
            <person name="Ichihashi Y."/>
            <person name="Cheong K."/>
            <person name="Cui S."/>
            <person name="Der J.P."/>
            <person name="Gundlach H."/>
            <person name="Jiao Y."/>
            <person name="Hori C."/>
            <person name="Ishida J.K."/>
            <person name="Kasahara H."/>
            <person name="Kiba T."/>
            <person name="Kim M.S."/>
            <person name="Koo N."/>
            <person name="Laohavisit A."/>
            <person name="Lee Y.H."/>
            <person name="Lumba S."/>
            <person name="McCourt P."/>
            <person name="Mortimer J.C."/>
            <person name="Mutuku J.M."/>
            <person name="Nomura T."/>
            <person name="Sasaki-Sekimoto Y."/>
            <person name="Seto Y."/>
            <person name="Wang Y."/>
            <person name="Wakatake T."/>
            <person name="Sakakibara H."/>
            <person name="Demura T."/>
            <person name="Yamaguchi S."/>
            <person name="Yoneyama K."/>
            <person name="Manabe R.I."/>
            <person name="Nelson D.C."/>
            <person name="Schulman A.H."/>
            <person name="Timko M.P."/>
            <person name="dePamphilis C.W."/>
            <person name="Choi D."/>
            <person name="Shirasu K."/>
        </authorList>
    </citation>
    <scope>NUCLEOTIDE SEQUENCE [LARGE SCALE GENOMIC DNA]</scope>
    <source>
        <strain evidence="2">cv. UVA1</strain>
    </source>
</reference>
<accession>A0A5A7QRM0</accession>
<gene>
    <name evidence="1" type="ORF">STAS_25022</name>
</gene>
<dbReference type="AlphaFoldDB" id="A0A5A7QRM0"/>
<dbReference type="EMBL" id="BKCP01008070">
    <property type="protein sequence ID" value="GER47874.1"/>
    <property type="molecule type" value="Genomic_DNA"/>
</dbReference>
<evidence type="ECO:0000313" key="1">
    <source>
        <dbReference type="EMBL" id="GER47874.1"/>
    </source>
</evidence>
<keyword evidence="2" id="KW-1185">Reference proteome</keyword>
<organism evidence="1 2">
    <name type="scientific">Striga asiatica</name>
    <name type="common">Asiatic witchweed</name>
    <name type="synonym">Buchnera asiatica</name>
    <dbReference type="NCBI Taxonomy" id="4170"/>
    <lineage>
        <taxon>Eukaryota</taxon>
        <taxon>Viridiplantae</taxon>
        <taxon>Streptophyta</taxon>
        <taxon>Embryophyta</taxon>
        <taxon>Tracheophyta</taxon>
        <taxon>Spermatophyta</taxon>
        <taxon>Magnoliopsida</taxon>
        <taxon>eudicotyledons</taxon>
        <taxon>Gunneridae</taxon>
        <taxon>Pentapetalae</taxon>
        <taxon>asterids</taxon>
        <taxon>lamiids</taxon>
        <taxon>Lamiales</taxon>
        <taxon>Orobanchaceae</taxon>
        <taxon>Buchnereae</taxon>
        <taxon>Striga</taxon>
    </lineage>
</organism>
<name>A0A5A7QRM0_STRAF</name>
<sequence length="182" mass="19479">MKARKLEKRSNLFALLGSIKASSASLSAAIAFFAPDSASYEVPLEFSSIELLRLCLCPEEAAAAGGPPSNPSPSKKSASTERLLKWAMGLTSPLFLGWATGGGGGGPAGRREGLFSVTSMLKSARTPSRSMSSKSSKRKKVSDWARRWWTRRVGVSGIWSKSARPGGFPEKLGSIRSSKWKI</sequence>
<comment type="caution">
    <text evidence="1">The sequence shown here is derived from an EMBL/GenBank/DDBJ whole genome shotgun (WGS) entry which is preliminary data.</text>
</comment>
<evidence type="ECO:0000313" key="2">
    <source>
        <dbReference type="Proteomes" id="UP000325081"/>
    </source>
</evidence>
<proteinExistence type="predicted"/>